<evidence type="ECO:0000313" key="6">
    <source>
        <dbReference type="EMBL" id="PZQ17321.1"/>
    </source>
</evidence>
<feature type="region of interest" description="Disordered" evidence="3">
    <location>
        <begin position="650"/>
        <end position="670"/>
    </location>
</feature>
<feature type="region of interest" description="Disordered" evidence="3">
    <location>
        <begin position="118"/>
        <end position="145"/>
    </location>
</feature>
<sequence length="792" mass="83630">MTGPVYHFGAFRLDPARRELRRGDVLVEVPPRVFAGLIHLIEQRERAVTRAELIAAVWRRDNVSETQLFQLILRARRAIDDDAEQQRCIRTIVGYGYRWVAATEVDIDDAQPVAVPAAAVDPDPTDAGLTERPSPGGTTPAAAPAARRRSVRSIAVLGVLAACVLAAGLVGYLRAPDASQVAPDSPNRTTGQRRYAVLPFAVEAADGLAWVRLGGMDLLADRLVRAGLGVQPAEVTLGLIAASADAAQRLRSEGGVDTVVDGAVARQGSAWAVTLTATPAAATPIRIVATDADVMTALQQAGDRLLTALGRAPPERSLSADLAALLQQARAALLEDDAPRAQALLESAPPALRDDPEIGLLAARVEARLGRFESSIERATRLLDRASGADDPYLRMRLLITRGAARIPLDQAEPARADFDAALAVPGAATFPHTLGEATLGRGITASMRADTAAALADLGRARVLLDQSGDALGVARVDLSWAVLDAGRGAFAEAGPRFERAARAFEALGAQRPLKSALIGLQDVQLDLLELRAAMATNERAWSITTAGNDPLLRRVLGLQRARSLLAVGRLRELHALLQTLAAGNLDYLAASRDEERLRLLEVELALAEGRSDEARHAALGLPTERLAGGGDDVLRARAALTRQRALGGDGAAIDESTDDSPGSRHASPYRRLADAERAAHRGDAGAADAAYRRALAEADAIGLPSTIAAVIASYVPFLLEAGRVAEAAEQAGRVGTWAEEDYDSAVVRLRIAHALGALPAWQAALDAARRSAGERRLPDALTAAPTALRR</sequence>
<feature type="domain" description="OmpR/PhoB-type" evidence="5">
    <location>
        <begin position="3"/>
        <end position="101"/>
    </location>
</feature>
<dbReference type="InterPro" id="IPR036388">
    <property type="entry name" value="WH-like_DNA-bd_sf"/>
</dbReference>
<dbReference type="Proteomes" id="UP000249046">
    <property type="component" value="Unassembled WGS sequence"/>
</dbReference>
<reference evidence="6 7" key="1">
    <citation type="submission" date="2017-08" db="EMBL/GenBank/DDBJ databases">
        <title>Infants hospitalized years apart are colonized by the same room-sourced microbial strains.</title>
        <authorList>
            <person name="Brooks B."/>
            <person name="Olm M.R."/>
            <person name="Firek B.A."/>
            <person name="Baker R."/>
            <person name="Thomas B.C."/>
            <person name="Morowitz M.J."/>
            <person name="Banfield J.F."/>
        </authorList>
    </citation>
    <scope>NUCLEOTIDE SEQUENCE [LARGE SCALE GENOMIC DNA]</scope>
    <source>
        <strain evidence="6">S2_005_003_R2_42</strain>
    </source>
</reference>
<evidence type="ECO:0000256" key="1">
    <source>
        <dbReference type="ARBA" id="ARBA00023125"/>
    </source>
</evidence>
<dbReference type="InterPro" id="IPR001867">
    <property type="entry name" value="OmpR/PhoB-type_DNA-bd"/>
</dbReference>
<evidence type="ECO:0000256" key="3">
    <source>
        <dbReference type="SAM" id="MobiDB-lite"/>
    </source>
</evidence>
<evidence type="ECO:0000313" key="7">
    <source>
        <dbReference type="Proteomes" id="UP000249046"/>
    </source>
</evidence>
<dbReference type="CDD" id="cd00383">
    <property type="entry name" value="trans_reg_C"/>
    <property type="match status" value="1"/>
</dbReference>
<dbReference type="InterPro" id="IPR016032">
    <property type="entry name" value="Sig_transdc_resp-reg_C-effctor"/>
</dbReference>
<dbReference type="Pfam" id="PF00486">
    <property type="entry name" value="Trans_reg_C"/>
    <property type="match status" value="1"/>
</dbReference>
<dbReference type="EMBL" id="QFPO01000004">
    <property type="protein sequence ID" value="PZQ17321.1"/>
    <property type="molecule type" value="Genomic_DNA"/>
</dbReference>
<dbReference type="GO" id="GO:0006355">
    <property type="term" value="P:regulation of DNA-templated transcription"/>
    <property type="evidence" value="ECO:0007669"/>
    <property type="project" value="InterPro"/>
</dbReference>
<dbReference type="InterPro" id="IPR011990">
    <property type="entry name" value="TPR-like_helical_dom_sf"/>
</dbReference>
<comment type="caution">
    <text evidence="6">The sequence shown here is derived from an EMBL/GenBank/DDBJ whole genome shotgun (WGS) entry which is preliminary data.</text>
</comment>
<dbReference type="Gene3D" id="1.10.10.10">
    <property type="entry name" value="Winged helix-like DNA-binding domain superfamily/Winged helix DNA-binding domain"/>
    <property type="match status" value="1"/>
</dbReference>
<organism evidence="6 7">
    <name type="scientific">Rhodanobacter denitrificans</name>
    <dbReference type="NCBI Taxonomy" id="666685"/>
    <lineage>
        <taxon>Bacteria</taxon>
        <taxon>Pseudomonadati</taxon>
        <taxon>Pseudomonadota</taxon>
        <taxon>Gammaproteobacteria</taxon>
        <taxon>Lysobacterales</taxon>
        <taxon>Rhodanobacteraceae</taxon>
        <taxon>Rhodanobacter</taxon>
    </lineage>
</organism>
<gene>
    <name evidence="6" type="ORF">DI564_05780</name>
</gene>
<keyword evidence="4" id="KW-0812">Transmembrane</keyword>
<dbReference type="GO" id="GO:0003677">
    <property type="term" value="F:DNA binding"/>
    <property type="evidence" value="ECO:0007669"/>
    <property type="project" value="UniProtKB-UniRule"/>
</dbReference>
<keyword evidence="4" id="KW-1133">Transmembrane helix</keyword>
<dbReference type="SMART" id="SM00862">
    <property type="entry name" value="Trans_reg_C"/>
    <property type="match status" value="1"/>
</dbReference>
<protein>
    <recommendedName>
        <fullName evidence="5">OmpR/PhoB-type domain-containing protein</fullName>
    </recommendedName>
</protein>
<name>A0A2W5KJY2_9GAMM</name>
<accession>A0A2W5KJY2</accession>
<evidence type="ECO:0000256" key="2">
    <source>
        <dbReference type="PROSITE-ProRule" id="PRU01091"/>
    </source>
</evidence>
<keyword evidence="4" id="KW-0472">Membrane</keyword>
<proteinExistence type="predicted"/>
<feature type="transmembrane region" description="Helical" evidence="4">
    <location>
        <begin position="154"/>
        <end position="173"/>
    </location>
</feature>
<dbReference type="SUPFAM" id="SSF46894">
    <property type="entry name" value="C-terminal effector domain of the bipartite response regulators"/>
    <property type="match status" value="1"/>
</dbReference>
<feature type="DNA-binding region" description="OmpR/PhoB-type" evidence="2">
    <location>
        <begin position="3"/>
        <end position="101"/>
    </location>
</feature>
<evidence type="ECO:0000259" key="5">
    <source>
        <dbReference type="PROSITE" id="PS51755"/>
    </source>
</evidence>
<dbReference type="SUPFAM" id="SSF48452">
    <property type="entry name" value="TPR-like"/>
    <property type="match status" value="1"/>
</dbReference>
<evidence type="ECO:0000256" key="4">
    <source>
        <dbReference type="SAM" id="Phobius"/>
    </source>
</evidence>
<keyword evidence="1 2" id="KW-0238">DNA-binding</keyword>
<dbReference type="GO" id="GO:0000160">
    <property type="term" value="P:phosphorelay signal transduction system"/>
    <property type="evidence" value="ECO:0007669"/>
    <property type="project" value="InterPro"/>
</dbReference>
<dbReference type="PROSITE" id="PS51755">
    <property type="entry name" value="OMPR_PHOB"/>
    <property type="match status" value="1"/>
</dbReference>
<dbReference type="Gene3D" id="1.25.40.10">
    <property type="entry name" value="Tetratricopeptide repeat domain"/>
    <property type="match status" value="1"/>
</dbReference>
<dbReference type="AlphaFoldDB" id="A0A2W5KJY2"/>